<reference evidence="1 2" key="1">
    <citation type="journal article" date="2012" name="New Phytol.">
        <title>Insight into trade-off between wood decay and parasitism from the genome of a fungal forest pathogen.</title>
        <authorList>
            <person name="Olson A."/>
            <person name="Aerts A."/>
            <person name="Asiegbu F."/>
            <person name="Belbahri L."/>
            <person name="Bouzid O."/>
            <person name="Broberg A."/>
            <person name="Canback B."/>
            <person name="Coutinho P.M."/>
            <person name="Cullen D."/>
            <person name="Dalman K."/>
            <person name="Deflorio G."/>
            <person name="van Diepen L.T."/>
            <person name="Dunand C."/>
            <person name="Duplessis S."/>
            <person name="Durling M."/>
            <person name="Gonthier P."/>
            <person name="Grimwood J."/>
            <person name="Fossdal C.G."/>
            <person name="Hansson D."/>
            <person name="Henrissat B."/>
            <person name="Hietala A."/>
            <person name="Himmelstrand K."/>
            <person name="Hoffmeister D."/>
            <person name="Hogberg N."/>
            <person name="James T.Y."/>
            <person name="Karlsson M."/>
            <person name="Kohler A."/>
            <person name="Kues U."/>
            <person name="Lee Y.H."/>
            <person name="Lin Y.C."/>
            <person name="Lind M."/>
            <person name="Lindquist E."/>
            <person name="Lombard V."/>
            <person name="Lucas S."/>
            <person name="Lunden K."/>
            <person name="Morin E."/>
            <person name="Murat C."/>
            <person name="Park J."/>
            <person name="Raffaello T."/>
            <person name="Rouze P."/>
            <person name="Salamov A."/>
            <person name="Schmutz J."/>
            <person name="Solheim H."/>
            <person name="Stahlberg J."/>
            <person name="Velez H."/>
            <person name="de Vries R.P."/>
            <person name="Wiebenga A."/>
            <person name="Woodward S."/>
            <person name="Yakovlev I."/>
            <person name="Garbelotto M."/>
            <person name="Martin F."/>
            <person name="Grigoriev I.V."/>
            <person name="Stenlid J."/>
        </authorList>
    </citation>
    <scope>NUCLEOTIDE SEQUENCE [LARGE SCALE GENOMIC DNA]</scope>
    <source>
        <strain evidence="1 2">TC 32-1</strain>
    </source>
</reference>
<dbReference type="HOGENOM" id="CLU_3111941_0_0_1"/>
<dbReference type="Proteomes" id="UP000030671">
    <property type="component" value="Unassembled WGS sequence"/>
</dbReference>
<feature type="non-terminal residue" evidence="1">
    <location>
        <position position="51"/>
    </location>
</feature>
<evidence type="ECO:0000313" key="1">
    <source>
        <dbReference type="EMBL" id="ETW83603.1"/>
    </source>
</evidence>
<dbReference type="GeneID" id="20677417"/>
<evidence type="ECO:0000313" key="2">
    <source>
        <dbReference type="Proteomes" id="UP000030671"/>
    </source>
</evidence>
<dbReference type="RefSeq" id="XP_009543381.1">
    <property type="nucleotide sequence ID" value="XM_009545086.1"/>
</dbReference>
<name>W4KCU4_HETIT</name>
<protein>
    <submittedName>
        <fullName evidence="1">Uncharacterized protein</fullName>
    </submittedName>
</protein>
<proteinExistence type="predicted"/>
<accession>W4KCU4</accession>
<gene>
    <name evidence="1" type="ORF">HETIRDRAFT_471860</name>
</gene>
<sequence length="51" mass="5956">MALCVRGEPSRRDQRRSLMSRCGLVHPELCSCSRPNFLFLEDRQNGIFIFI</sequence>
<organism evidence="1 2">
    <name type="scientific">Heterobasidion irregulare (strain TC 32-1)</name>
    <dbReference type="NCBI Taxonomy" id="747525"/>
    <lineage>
        <taxon>Eukaryota</taxon>
        <taxon>Fungi</taxon>
        <taxon>Dikarya</taxon>
        <taxon>Basidiomycota</taxon>
        <taxon>Agaricomycotina</taxon>
        <taxon>Agaricomycetes</taxon>
        <taxon>Russulales</taxon>
        <taxon>Bondarzewiaceae</taxon>
        <taxon>Heterobasidion</taxon>
        <taxon>Heterobasidion annosum species complex</taxon>
    </lineage>
</organism>
<dbReference type="AlphaFoldDB" id="W4KCU4"/>
<dbReference type="KEGG" id="hir:HETIRDRAFT_471860"/>
<keyword evidence="2" id="KW-1185">Reference proteome</keyword>
<dbReference type="InParanoid" id="W4KCU4"/>
<dbReference type="EMBL" id="KI925456">
    <property type="protein sequence ID" value="ETW83603.1"/>
    <property type="molecule type" value="Genomic_DNA"/>
</dbReference>